<accession>A0A565BDS8</accession>
<name>A0A565BDS8_9BRAS</name>
<organism evidence="5 6">
    <name type="scientific">Arabis nemorensis</name>
    <dbReference type="NCBI Taxonomy" id="586526"/>
    <lineage>
        <taxon>Eukaryota</taxon>
        <taxon>Viridiplantae</taxon>
        <taxon>Streptophyta</taxon>
        <taxon>Embryophyta</taxon>
        <taxon>Tracheophyta</taxon>
        <taxon>Spermatophyta</taxon>
        <taxon>Magnoliopsida</taxon>
        <taxon>eudicotyledons</taxon>
        <taxon>Gunneridae</taxon>
        <taxon>Pentapetalae</taxon>
        <taxon>rosids</taxon>
        <taxon>malvids</taxon>
        <taxon>Brassicales</taxon>
        <taxon>Brassicaceae</taxon>
        <taxon>Arabideae</taxon>
        <taxon>Arabis</taxon>
    </lineage>
</organism>
<gene>
    <name evidence="5" type="ORF">ANE_LOCUS10203</name>
</gene>
<evidence type="ECO:0000259" key="4">
    <source>
        <dbReference type="PROSITE" id="PS51720"/>
    </source>
</evidence>
<dbReference type="AlphaFoldDB" id="A0A565BDS8"/>
<evidence type="ECO:0000256" key="3">
    <source>
        <dbReference type="ARBA" id="ARBA00023134"/>
    </source>
</evidence>
<keyword evidence="3" id="KW-0342">GTP-binding</keyword>
<evidence type="ECO:0000313" key="5">
    <source>
        <dbReference type="EMBL" id="VVA99758.1"/>
    </source>
</evidence>
<dbReference type="InterPro" id="IPR027417">
    <property type="entry name" value="P-loop_NTPase"/>
</dbReference>
<sequence length="89" mass="9596">MARDPNTTASSMPSSSELVINMVLVGRIGNGKSSSGNSILGKKVFKTKRQVMPVTFKCEMYSAALQDGPTINVVDSPGSKIKNERMVEF</sequence>
<dbReference type="InterPro" id="IPR045058">
    <property type="entry name" value="GIMA/IAN/Toc"/>
</dbReference>
<dbReference type="InterPro" id="IPR006703">
    <property type="entry name" value="G_AIG1"/>
</dbReference>
<comment type="caution">
    <text evidence="5">The sequence shown here is derived from an EMBL/GenBank/DDBJ whole genome shotgun (WGS) entry which is preliminary data.</text>
</comment>
<evidence type="ECO:0000256" key="2">
    <source>
        <dbReference type="ARBA" id="ARBA00022741"/>
    </source>
</evidence>
<dbReference type="PANTHER" id="PTHR10903:SF146">
    <property type="entry name" value="AIG1-LIKE PROTEIN_ 48352-49494-RELATED"/>
    <property type="match status" value="1"/>
</dbReference>
<dbReference type="SUPFAM" id="SSF52540">
    <property type="entry name" value="P-loop containing nucleoside triphosphate hydrolases"/>
    <property type="match status" value="1"/>
</dbReference>
<proteinExistence type="inferred from homology"/>
<evidence type="ECO:0000256" key="1">
    <source>
        <dbReference type="ARBA" id="ARBA00008535"/>
    </source>
</evidence>
<dbReference type="EMBL" id="CABITT030000003">
    <property type="protein sequence ID" value="VVA99758.1"/>
    <property type="molecule type" value="Genomic_DNA"/>
</dbReference>
<dbReference type="PANTHER" id="PTHR10903">
    <property type="entry name" value="GTPASE, IMAP FAMILY MEMBER-RELATED"/>
    <property type="match status" value="1"/>
</dbReference>
<evidence type="ECO:0000313" key="6">
    <source>
        <dbReference type="Proteomes" id="UP000489600"/>
    </source>
</evidence>
<dbReference type="Proteomes" id="UP000489600">
    <property type="component" value="Unassembled WGS sequence"/>
</dbReference>
<dbReference type="GO" id="GO:0005525">
    <property type="term" value="F:GTP binding"/>
    <property type="evidence" value="ECO:0007669"/>
    <property type="project" value="UniProtKB-KW"/>
</dbReference>
<dbReference type="Gene3D" id="3.40.50.300">
    <property type="entry name" value="P-loop containing nucleotide triphosphate hydrolases"/>
    <property type="match status" value="1"/>
</dbReference>
<reference evidence="5" key="1">
    <citation type="submission" date="2019-07" db="EMBL/GenBank/DDBJ databases">
        <authorList>
            <person name="Dittberner H."/>
        </authorList>
    </citation>
    <scope>NUCLEOTIDE SEQUENCE [LARGE SCALE GENOMIC DNA]</scope>
</reference>
<keyword evidence="2" id="KW-0547">Nucleotide-binding</keyword>
<feature type="domain" description="AIG1-type G" evidence="4">
    <location>
        <begin position="17"/>
        <end position="89"/>
    </location>
</feature>
<keyword evidence="6" id="KW-1185">Reference proteome</keyword>
<protein>
    <recommendedName>
        <fullName evidence="4">AIG1-type G domain-containing protein</fullName>
    </recommendedName>
</protein>
<dbReference type="PROSITE" id="PS51720">
    <property type="entry name" value="G_AIG1"/>
    <property type="match status" value="1"/>
</dbReference>
<dbReference type="Pfam" id="PF04548">
    <property type="entry name" value="AIG1"/>
    <property type="match status" value="1"/>
</dbReference>
<comment type="similarity">
    <text evidence="1">Belongs to the TRAFAC class TrmE-Era-EngA-EngB-Septin-like GTPase superfamily. AIG1/Toc34/Toc159-like paraseptin GTPase family. IAN subfamily.</text>
</comment>